<feature type="compositionally biased region" description="Basic and acidic residues" evidence="1">
    <location>
        <begin position="463"/>
        <end position="474"/>
    </location>
</feature>
<comment type="caution">
    <text evidence="2">The sequence shown here is derived from an EMBL/GenBank/DDBJ whole genome shotgun (WGS) entry which is preliminary data.</text>
</comment>
<feature type="region of interest" description="Disordered" evidence="1">
    <location>
        <begin position="129"/>
        <end position="149"/>
    </location>
</feature>
<dbReference type="Proteomes" id="UP001150062">
    <property type="component" value="Unassembled WGS sequence"/>
</dbReference>
<protein>
    <submittedName>
        <fullName evidence="2">Uncharacterized protein</fullName>
    </submittedName>
</protein>
<feature type="region of interest" description="Disordered" evidence="1">
    <location>
        <begin position="595"/>
        <end position="720"/>
    </location>
</feature>
<feature type="compositionally biased region" description="Basic and acidic residues" evidence="1">
    <location>
        <begin position="434"/>
        <end position="444"/>
    </location>
</feature>
<feature type="region of interest" description="Disordered" evidence="1">
    <location>
        <begin position="763"/>
        <end position="868"/>
    </location>
</feature>
<reference evidence="2" key="1">
    <citation type="submission" date="2022-08" db="EMBL/GenBank/DDBJ databases">
        <title>Novel sulfate-reducing endosymbionts in the free-living metamonad Anaeramoeba.</title>
        <authorList>
            <person name="Jerlstrom-Hultqvist J."/>
            <person name="Cepicka I."/>
            <person name="Gallot-Lavallee L."/>
            <person name="Salas-Leiva D."/>
            <person name="Curtis B.A."/>
            <person name="Zahonova K."/>
            <person name="Pipaliya S."/>
            <person name="Dacks J."/>
            <person name="Roger A.J."/>
        </authorList>
    </citation>
    <scope>NUCLEOTIDE SEQUENCE</scope>
    <source>
        <strain evidence="2">Schooner1</strain>
    </source>
</reference>
<feature type="compositionally biased region" description="Basic and acidic residues" evidence="1">
    <location>
        <begin position="818"/>
        <end position="834"/>
    </location>
</feature>
<name>A0ABQ8Z2W0_9EUKA</name>
<gene>
    <name evidence="2" type="ORF">M0813_15237</name>
</gene>
<sequence length="868" mass="103137">MNVHPQLASNSSIISVNIPNTPQVSGRLLVANENKIQNDLFLKQFLHLDSSEQEQQEKEKEKLQNRNYSKRVVFSNISLPLLKRNRSRLFNKYYFEELQSTYDQFTNQDKWEIKEIDFTNLHNTNFQKNKTEEQLQKQQQQQQQQNEERFQYQQELNEHNSNSLKIAPRSKQQTEEFIAQKQREANTINLGYDPMNLAPDSPSFLQETKFNSINDNTNMKHDNSSHPNNQTQDYENYKQKNIQKNDFKESAINWEPPSILIPWETINFALDKSFISSNQNNSNSTQQFYSSKQNVNYPSNANKDQKNEKAKNNKGLFTDVLFDLELLETFLELIGTGSTEISRESDSYKLLETQKNLVLDLLQFKEFMNEQYDTLFRTSLFPSFVKPHKIYSPVCHSIGSNSQKKSIISVEQLQSQREMGSRQSEDLALQQGKNEQHPSEKQVTHELQQSKPKQLAKNKRKREFAPGKRFKLFDINEDDSDNSDESENENYNNIAQDNDNVENYTTTTTTTNTQNKVSFANGNKNMIDLEEDNDYKKRIITDFPYNRPKIQKSFQPNKTDRNDLSAPYRNLNRGSINERDGFYSKEKFKYTTTPKKYSSMHYQNENEDENENYHYPQRKNYSTSHEKKSPYNKSEFMNNRTPKFSSNFSSSTPKDRKWNKRDNIYKPYPNRNLKTNHNPNLSKGNNYYSSHEKQSYFNTNYKNPNYSNNRTYSSSATTTKVKAKTSDNNYIGNNNDSESKHFEGRNEEWKTYKRYDEIKYPKNDYQERSFPNEKKYRPHLNSHTNSNAPPYKDISTFRNYEDSNTNYHPSRNKPKNYSRHDKYKNDNHFERSRNYSDYYQNDRYSKSDHNRRTNSYETWETDKRRSRK</sequence>
<evidence type="ECO:0000313" key="3">
    <source>
        <dbReference type="Proteomes" id="UP001150062"/>
    </source>
</evidence>
<proteinExistence type="predicted"/>
<feature type="compositionally biased region" description="Low complexity" evidence="1">
    <location>
        <begin position="698"/>
        <end position="720"/>
    </location>
</feature>
<evidence type="ECO:0000256" key="1">
    <source>
        <dbReference type="SAM" id="MobiDB-lite"/>
    </source>
</evidence>
<feature type="compositionally biased region" description="Basic and acidic residues" evidence="1">
    <location>
        <begin position="763"/>
        <end position="775"/>
    </location>
</feature>
<evidence type="ECO:0000313" key="2">
    <source>
        <dbReference type="EMBL" id="KAJ6251225.1"/>
    </source>
</evidence>
<dbReference type="EMBL" id="JAOAOG010000066">
    <property type="protein sequence ID" value="KAJ6251225.1"/>
    <property type="molecule type" value="Genomic_DNA"/>
</dbReference>
<feature type="region of interest" description="Disordered" evidence="1">
    <location>
        <begin position="548"/>
        <end position="578"/>
    </location>
</feature>
<accession>A0ABQ8Z2W0</accession>
<feature type="compositionally biased region" description="Acidic residues" evidence="1">
    <location>
        <begin position="475"/>
        <end position="488"/>
    </location>
</feature>
<feature type="compositionally biased region" description="Polar residues" evidence="1">
    <location>
        <begin position="672"/>
        <end position="689"/>
    </location>
</feature>
<feature type="region of interest" description="Disordered" evidence="1">
    <location>
        <begin position="410"/>
        <end position="493"/>
    </location>
</feature>
<feature type="compositionally biased region" description="Basic and acidic residues" evidence="1">
    <location>
        <begin position="653"/>
        <end position="664"/>
    </location>
</feature>
<organism evidence="2 3">
    <name type="scientific">Anaeramoeba flamelloides</name>
    <dbReference type="NCBI Taxonomy" id="1746091"/>
    <lineage>
        <taxon>Eukaryota</taxon>
        <taxon>Metamonada</taxon>
        <taxon>Anaeramoebidae</taxon>
        <taxon>Anaeramoeba</taxon>
    </lineage>
</organism>
<feature type="compositionally biased region" description="Polar residues" evidence="1">
    <location>
        <begin position="631"/>
        <end position="652"/>
    </location>
</feature>
<feature type="compositionally biased region" description="Low complexity" evidence="1">
    <location>
        <begin position="136"/>
        <end position="149"/>
    </location>
</feature>
<feature type="compositionally biased region" description="Polar residues" evidence="1">
    <location>
        <begin position="796"/>
        <end position="809"/>
    </location>
</feature>
<keyword evidence="3" id="KW-1185">Reference proteome</keyword>